<dbReference type="Gene3D" id="3.30.360.10">
    <property type="entry name" value="Dihydrodipicolinate Reductase, domain 2"/>
    <property type="match status" value="1"/>
</dbReference>
<dbReference type="Gene3D" id="3.40.50.720">
    <property type="entry name" value="NAD(P)-binding Rossmann-like Domain"/>
    <property type="match status" value="1"/>
</dbReference>
<organism evidence="4 5">
    <name type="scientific">Diplocloster agilis</name>
    <dbReference type="NCBI Taxonomy" id="2850323"/>
    <lineage>
        <taxon>Bacteria</taxon>
        <taxon>Bacillati</taxon>
        <taxon>Bacillota</taxon>
        <taxon>Clostridia</taxon>
        <taxon>Lachnospirales</taxon>
        <taxon>Lachnospiraceae</taxon>
        <taxon>Diplocloster</taxon>
    </lineage>
</organism>
<dbReference type="Proteomes" id="UP000712157">
    <property type="component" value="Unassembled WGS sequence"/>
</dbReference>
<dbReference type="InterPro" id="IPR000683">
    <property type="entry name" value="Gfo/Idh/MocA-like_OxRdtase_N"/>
</dbReference>
<name>A0A949NC07_9FIRM</name>
<dbReference type="InterPro" id="IPR004104">
    <property type="entry name" value="Gfo/Idh/MocA-like_OxRdtase_C"/>
</dbReference>
<comment type="similarity">
    <text evidence="1">Belongs to the Gfo/Idh/MocA family.</text>
</comment>
<dbReference type="EMBL" id="JAHQCW010000029">
    <property type="protein sequence ID" value="MBU9738137.1"/>
    <property type="molecule type" value="Genomic_DNA"/>
</dbReference>
<gene>
    <name evidence="4" type="ORF">KTH89_16455</name>
</gene>
<comment type="caution">
    <text evidence="4">The sequence shown here is derived from an EMBL/GenBank/DDBJ whole genome shotgun (WGS) entry which is preliminary data.</text>
</comment>
<evidence type="ECO:0000259" key="3">
    <source>
        <dbReference type="Pfam" id="PF02894"/>
    </source>
</evidence>
<dbReference type="GO" id="GO:0000166">
    <property type="term" value="F:nucleotide binding"/>
    <property type="evidence" value="ECO:0007669"/>
    <property type="project" value="InterPro"/>
</dbReference>
<dbReference type="RefSeq" id="WP_238722421.1">
    <property type="nucleotide sequence ID" value="NZ_JAHQCW010000029.1"/>
</dbReference>
<reference evidence="4" key="1">
    <citation type="submission" date="2021-06" db="EMBL/GenBank/DDBJ databases">
        <title>Description of novel taxa of the family Lachnospiraceae.</title>
        <authorList>
            <person name="Chaplin A.V."/>
            <person name="Sokolova S.R."/>
            <person name="Pikina A.P."/>
            <person name="Korzhanova M."/>
            <person name="Belova V."/>
            <person name="Korostin D."/>
            <person name="Efimov B.A."/>
        </authorList>
    </citation>
    <scope>NUCLEOTIDE SEQUENCE</scope>
    <source>
        <strain evidence="4">ASD5720</strain>
    </source>
</reference>
<dbReference type="Pfam" id="PF01408">
    <property type="entry name" value="GFO_IDH_MocA"/>
    <property type="match status" value="1"/>
</dbReference>
<evidence type="ECO:0000313" key="4">
    <source>
        <dbReference type="EMBL" id="MBU9738137.1"/>
    </source>
</evidence>
<evidence type="ECO:0000313" key="5">
    <source>
        <dbReference type="Proteomes" id="UP000712157"/>
    </source>
</evidence>
<evidence type="ECO:0000256" key="1">
    <source>
        <dbReference type="ARBA" id="ARBA00010928"/>
    </source>
</evidence>
<dbReference type="InterPro" id="IPR051450">
    <property type="entry name" value="Gfo/Idh/MocA_Oxidoreductases"/>
</dbReference>
<evidence type="ECO:0000259" key="2">
    <source>
        <dbReference type="Pfam" id="PF01408"/>
    </source>
</evidence>
<keyword evidence="5" id="KW-1185">Reference proteome</keyword>
<dbReference type="SUPFAM" id="SSF55347">
    <property type="entry name" value="Glyceraldehyde-3-phosphate dehydrogenase-like, C-terminal domain"/>
    <property type="match status" value="1"/>
</dbReference>
<dbReference type="InterPro" id="IPR036291">
    <property type="entry name" value="NAD(P)-bd_dom_sf"/>
</dbReference>
<dbReference type="PANTHER" id="PTHR43377:SF2">
    <property type="entry name" value="BINDING ROSSMANN FOLD OXIDOREDUCTASE, PUTATIVE (AFU_ORTHOLOGUE AFUA_4G00560)-RELATED"/>
    <property type="match status" value="1"/>
</dbReference>
<feature type="domain" description="Gfo/Idh/MocA-like oxidoreductase N-terminal" evidence="2">
    <location>
        <begin position="8"/>
        <end position="126"/>
    </location>
</feature>
<dbReference type="SUPFAM" id="SSF51735">
    <property type="entry name" value="NAD(P)-binding Rossmann-fold domains"/>
    <property type="match status" value="1"/>
</dbReference>
<dbReference type="AlphaFoldDB" id="A0A949NC07"/>
<proteinExistence type="inferred from homology"/>
<sequence>MKRKTAILLGAGARGNIYAHYAKECPEEFQIVGVAEPDRARREQFVKEYGIAAEHACESWEQLLGQPKFADACLVCTMDDMHTKPAVQALTLGYHVLLEKPMANTEAECRQIEQAASGSGLVLSVCHVLRYTPFYSKIKQLLDDGVLGQMLCMQQIENVGYWHQAHSFVRGNWNNSETTSPMLLQKSCHDMDIISWLMDSRCSRVSSFGSLTHFKPENAPDKAPLRCLDGCPAAAACPYYAPRFYLEHPRAEKDGFVSAITTDTTRKGILEALESGPYGRCVYHCDNNVVDHQVVNLEFENSATASFVMTAFTEDCNRTLKIMGTRGELIGDMEKNEIIYQVFNDPDPVRITVEMPKVKNSYNHGGGDFYLIRDFVRAVQAEETAQNKTTAAQSLQAHVMCFAAEKARNRHMVVEL</sequence>
<protein>
    <submittedName>
        <fullName evidence="4">Gfo/Idh/MocA family oxidoreductase</fullName>
    </submittedName>
</protein>
<dbReference type="Pfam" id="PF02894">
    <property type="entry name" value="GFO_IDH_MocA_C"/>
    <property type="match status" value="1"/>
</dbReference>
<dbReference type="PANTHER" id="PTHR43377">
    <property type="entry name" value="BILIVERDIN REDUCTASE A"/>
    <property type="match status" value="1"/>
</dbReference>
<feature type="domain" description="Gfo/Idh/MocA-like oxidoreductase C-terminal" evidence="3">
    <location>
        <begin position="139"/>
        <end position="415"/>
    </location>
</feature>
<accession>A0A949NC07</accession>